<proteinExistence type="predicted"/>
<name>A0ABM9LMF1_9MYCO</name>
<dbReference type="RefSeq" id="WP_308482109.1">
    <property type="nucleotide sequence ID" value="NZ_OY726397.1"/>
</dbReference>
<evidence type="ECO:0000313" key="3">
    <source>
        <dbReference type="Proteomes" id="UP001190465"/>
    </source>
</evidence>
<dbReference type="InterPro" id="IPR011045">
    <property type="entry name" value="N2O_reductase_N"/>
</dbReference>
<sequence length="886" mass="90649">MDGSKNASRLGGLTVAVGLGIAVSSGQGVAYADTDSSDSGSAGSSVSAGSSDTDSAAPSDSEQRVQPTRRGTIRSPGRDAESAAAGDAPRRELSPRRLKIREALRSADEAAESSTGETVGKLSDAATERAVAEDSLSSVAADKPTAAVDSVADLSEADLSATVGVTAPVAEETVAEVELVEVTEALEPVEPVDPAVPPAPSEELPAAAPEPETGSAPEDPPAEDPAVDGSRSATHRDEAALGLDTGSDPGDATAEPTGTTISLDVVAPEAVSNPLLAVQVSSQTDPVTLTGTPSFHPIVELLAVPLRIVTGLLGLVGLAPGATVPGAPVAPVTKLLELAWVALRRVNSFFFNSTPTATVTLDPTTSSSVITGRVVGYDPDGDPLEYRLVEQPTHGAVQLNADGTFTYHATAAAVAAGVTDTFRISVVDKGFHFHGLLGFLKPGRGHGAVVDVAVNLAATNAAPVIERVTTVTNSWGVVTGTIRVTDDSADPVHLTWTQPAAGLGNVHVTQTDTHTWQWTFSPDPARPPAVTTAAFTLTASDGARTTVLPVEVNIQVPTAFIVESSTVYIGTPAEPSETATYTVVDWPGNNVVILAPHVLVIADEQGTITETLEWEQDTNVVGFDRDSDAWILANSDHAIKTATIGDSGLVISDTGIVLPDTPISVTVVGGGLSLGGGLVINSGSSLGLYGAGQEPLTVTGMEAFGTDTTFKEVAVVTNTTTVAATSPHAMSLLMVGFNLGARAMSGDAAQSNLTAEVVGTVEFGDGVVGKLATRGESVYVTVTEGDITRLIKYDVNYYGFEEQSSVELTGTVSGLAISEDGRYAYVADSAAGTVSIIEIQEYYYGMDVIETIHTGPGHISALSGGRLALTDAASGSVTIMTIVALD</sequence>
<gene>
    <name evidence="2" type="ORF">MU0053_001921</name>
</gene>
<dbReference type="InterPro" id="IPR015943">
    <property type="entry name" value="WD40/YVTN_repeat-like_dom_sf"/>
</dbReference>
<evidence type="ECO:0000313" key="2">
    <source>
        <dbReference type="EMBL" id="CAJ1501418.1"/>
    </source>
</evidence>
<accession>A0ABM9LMF1</accession>
<dbReference type="Pfam" id="PF17963">
    <property type="entry name" value="Big_9"/>
    <property type="match status" value="1"/>
</dbReference>
<dbReference type="SUPFAM" id="SSF50974">
    <property type="entry name" value="Nitrous oxide reductase, N-terminal domain"/>
    <property type="match status" value="1"/>
</dbReference>
<feature type="compositionally biased region" description="Low complexity" evidence="1">
    <location>
        <begin position="30"/>
        <end position="60"/>
    </location>
</feature>
<protein>
    <submittedName>
        <fullName evidence="2">Ig-like domain-containing protein</fullName>
    </submittedName>
</protein>
<keyword evidence="3" id="KW-1185">Reference proteome</keyword>
<feature type="compositionally biased region" description="Basic and acidic residues" evidence="1">
    <location>
        <begin position="88"/>
        <end position="108"/>
    </location>
</feature>
<evidence type="ECO:0000256" key="1">
    <source>
        <dbReference type="SAM" id="MobiDB-lite"/>
    </source>
</evidence>
<dbReference type="EMBL" id="OY726397">
    <property type="protein sequence ID" value="CAJ1501418.1"/>
    <property type="molecule type" value="Genomic_DNA"/>
</dbReference>
<organism evidence="2 3">
    <name type="scientific">[Mycobacterium] burgundiense</name>
    <dbReference type="NCBI Taxonomy" id="3064286"/>
    <lineage>
        <taxon>Bacteria</taxon>
        <taxon>Bacillati</taxon>
        <taxon>Actinomycetota</taxon>
        <taxon>Actinomycetes</taxon>
        <taxon>Mycobacteriales</taxon>
        <taxon>Mycobacteriaceae</taxon>
        <taxon>Mycolicibacterium</taxon>
    </lineage>
</organism>
<feature type="region of interest" description="Disordered" evidence="1">
    <location>
        <begin position="186"/>
        <end position="235"/>
    </location>
</feature>
<reference evidence="2 3" key="1">
    <citation type="submission" date="2023-08" db="EMBL/GenBank/DDBJ databases">
        <authorList>
            <person name="Folkvardsen B D."/>
            <person name="Norman A."/>
        </authorList>
    </citation>
    <scope>NUCLEOTIDE SEQUENCE [LARGE SCALE GENOMIC DNA]</scope>
    <source>
        <strain evidence="2 3">Mu0053</strain>
    </source>
</reference>
<dbReference type="Gene3D" id="2.130.10.10">
    <property type="entry name" value="YVTN repeat-like/Quinoprotein amine dehydrogenase"/>
    <property type="match status" value="1"/>
</dbReference>
<dbReference type="Proteomes" id="UP001190465">
    <property type="component" value="Chromosome"/>
</dbReference>
<feature type="compositionally biased region" description="Low complexity" evidence="1">
    <location>
        <begin position="201"/>
        <end position="212"/>
    </location>
</feature>
<feature type="region of interest" description="Disordered" evidence="1">
    <location>
        <begin position="29"/>
        <end position="144"/>
    </location>
</feature>